<dbReference type="AlphaFoldDB" id="X1SRL6"/>
<evidence type="ECO:0000313" key="2">
    <source>
        <dbReference type="EMBL" id="GAI95568.1"/>
    </source>
</evidence>
<reference evidence="2" key="1">
    <citation type="journal article" date="2014" name="Front. Microbiol.">
        <title>High frequency of phylogenetically diverse reductive dehalogenase-homologous genes in deep subseafloor sedimentary metagenomes.</title>
        <authorList>
            <person name="Kawai M."/>
            <person name="Futagami T."/>
            <person name="Toyoda A."/>
            <person name="Takaki Y."/>
            <person name="Nishi S."/>
            <person name="Hori S."/>
            <person name="Arai W."/>
            <person name="Tsubouchi T."/>
            <person name="Morono Y."/>
            <person name="Uchiyama I."/>
            <person name="Ito T."/>
            <person name="Fujiyama A."/>
            <person name="Inagaki F."/>
            <person name="Takami H."/>
        </authorList>
    </citation>
    <scope>NUCLEOTIDE SEQUENCE</scope>
    <source>
        <strain evidence="2">Expedition CK06-06</strain>
    </source>
</reference>
<dbReference type="EMBL" id="BARW01024760">
    <property type="protein sequence ID" value="GAI95568.1"/>
    <property type="molecule type" value="Genomic_DNA"/>
</dbReference>
<evidence type="ECO:0000259" key="1">
    <source>
        <dbReference type="Pfam" id="PF12704"/>
    </source>
</evidence>
<name>X1SRL6_9ZZZZ</name>
<feature type="domain" description="MacB-like periplasmic core" evidence="1">
    <location>
        <begin position="11"/>
        <end position="106"/>
    </location>
</feature>
<feature type="non-terminal residue" evidence="2">
    <location>
        <position position="1"/>
    </location>
</feature>
<protein>
    <recommendedName>
        <fullName evidence="1">MacB-like periplasmic core domain-containing protein</fullName>
    </recommendedName>
</protein>
<organism evidence="2">
    <name type="scientific">marine sediment metagenome</name>
    <dbReference type="NCBI Taxonomy" id="412755"/>
    <lineage>
        <taxon>unclassified sequences</taxon>
        <taxon>metagenomes</taxon>
        <taxon>ecological metagenomes</taxon>
    </lineage>
</organism>
<gene>
    <name evidence="2" type="ORF">S12H4_40747</name>
</gene>
<proteinExistence type="predicted"/>
<dbReference type="Pfam" id="PF12704">
    <property type="entry name" value="MacB_PCD"/>
    <property type="match status" value="1"/>
</dbReference>
<dbReference type="InterPro" id="IPR025857">
    <property type="entry name" value="MacB_PCD"/>
</dbReference>
<accession>X1SRL6</accession>
<comment type="caution">
    <text evidence="2">The sequence shown here is derived from an EMBL/GenBank/DDBJ whole genome shotgun (WGS) entry which is preliminary data.</text>
</comment>
<sequence length="118" mass="13652">YTQARRSDRFIKYRDKTFKERRIVFADANIFDVFTIPFLKGDPVTALTEPHTVVISGKTAQKYFGNEDPIGKVLTFDGSTDYEVTGVFRDIEFLQNDGNAFKIWHQYQFVALRKPCSS</sequence>